<dbReference type="InterPro" id="IPR055060">
    <property type="entry name" value="ACOX_C_alpha1"/>
</dbReference>
<keyword evidence="7" id="KW-0560">Oxidoreductase</keyword>
<evidence type="ECO:0000256" key="4">
    <source>
        <dbReference type="ARBA" id="ARBA00022630"/>
    </source>
</evidence>
<proteinExistence type="inferred from homology"/>
<dbReference type="Gene3D" id="1.20.140.10">
    <property type="entry name" value="Butyryl-CoA Dehydrogenase, subunit A, domain 3"/>
    <property type="match status" value="2"/>
</dbReference>
<dbReference type="OrthoDB" id="538336at2759"/>
<evidence type="ECO:0000256" key="11">
    <source>
        <dbReference type="PIRSR" id="PIRSR000168-1"/>
    </source>
</evidence>
<dbReference type="Proteomes" id="UP000324585">
    <property type="component" value="Unassembled WGS sequence"/>
</dbReference>
<dbReference type="Pfam" id="PF22924">
    <property type="entry name" value="ACOX_C_alpha1"/>
    <property type="match status" value="1"/>
</dbReference>
<dbReference type="OMA" id="ITWSARD"/>
<evidence type="ECO:0000259" key="15">
    <source>
        <dbReference type="Pfam" id="PF02770"/>
    </source>
</evidence>
<dbReference type="GO" id="GO:0055088">
    <property type="term" value="P:lipid homeostasis"/>
    <property type="evidence" value="ECO:0007669"/>
    <property type="project" value="TreeGrafter"/>
</dbReference>
<feature type="active site" description="Proton acceptor" evidence="11">
    <location>
        <position position="442"/>
    </location>
</feature>
<keyword evidence="13" id="KW-0175">Coiled coil</keyword>
<evidence type="ECO:0000256" key="9">
    <source>
        <dbReference type="ARBA" id="ARBA00023140"/>
    </source>
</evidence>
<feature type="domain" description="Acyl-CoA oxidase C-terminal" evidence="14">
    <location>
        <begin position="509"/>
        <end position="644"/>
    </location>
</feature>
<dbReference type="FunFam" id="2.40.110.10:FF:000005">
    <property type="entry name" value="Acyl-coenzyme A oxidase"/>
    <property type="match status" value="1"/>
</dbReference>
<dbReference type="InterPro" id="IPR037069">
    <property type="entry name" value="AcylCoA_DH/ox_N_sf"/>
</dbReference>
<dbReference type="Pfam" id="PF02770">
    <property type="entry name" value="Acyl-CoA_dh_M"/>
    <property type="match status" value="1"/>
</dbReference>
<evidence type="ECO:0000256" key="7">
    <source>
        <dbReference type="ARBA" id="ARBA00023002"/>
    </source>
</evidence>
<dbReference type="GO" id="GO:0003997">
    <property type="term" value="F:acyl-CoA oxidase activity"/>
    <property type="evidence" value="ECO:0007669"/>
    <property type="project" value="InterPro"/>
</dbReference>
<keyword evidence="5 10" id="KW-0274">FAD</keyword>
<dbReference type="SUPFAM" id="SSF56645">
    <property type="entry name" value="Acyl-CoA dehydrogenase NM domain-like"/>
    <property type="match status" value="1"/>
</dbReference>
<organism evidence="18 19">
    <name type="scientific">Porphyridium purpureum</name>
    <name type="common">Red alga</name>
    <name type="synonym">Porphyridium cruentum</name>
    <dbReference type="NCBI Taxonomy" id="35688"/>
    <lineage>
        <taxon>Eukaryota</taxon>
        <taxon>Rhodophyta</taxon>
        <taxon>Bangiophyceae</taxon>
        <taxon>Porphyridiales</taxon>
        <taxon>Porphyridiaceae</taxon>
        <taxon>Porphyridium</taxon>
    </lineage>
</organism>
<feature type="domain" description="Acyl-CoA oxidase/dehydrogenase middle" evidence="15">
    <location>
        <begin position="155"/>
        <end position="265"/>
    </location>
</feature>
<evidence type="ECO:0000259" key="17">
    <source>
        <dbReference type="Pfam" id="PF22924"/>
    </source>
</evidence>
<evidence type="ECO:0000259" key="16">
    <source>
        <dbReference type="Pfam" id="PF14749"/>
    </source>
</evidence>
<dbReference type="GO" id="GO:0033540">
    <property type="term" value="P:fatty acid beta-oxidation using acyl-CoA oxidase"/>
    <property type="evidence" value="ECO:0007669"/>
    <property type="project" value="TreeGrafter"/>
</dbReference>
<dbReference type="GO" id="GO:0005777">
    <property type="term" value="C:peroxisome"/>
    <property type="evidence" value="ECO:0007669"/>
    <property type="project" value="UniProtKB-SubCell"/>
</dbReference>
<evidence type="ECO:0000256" key="1">
    <source>
        <dbReference type="ARBA" id="ARBA00001974"/>
    </source>
</evidence>
<evidence type="ECO:0000256" key="2">
    <source>
        <dbReference type="ARBA" id="ARBA00004275"/>
    </source>
</evidence>
<evidence type="ECO:0000256" key="3">
    <source>
        <dbReference type="ARBA" id="ARBA00006288"/>
    </source>
</evidence>
<keyword evidence="6" id="KW-0276">Fatty acid metabolism</keyword>
<dbReference type="SUPFAM" id="SSF47203">
    <property type="entry name" value="Acyl-CoA dehydrogenase C-terminal domain-like"/>
    <property type="match status" value="2"/>
</dbReference>
<keyword evidence="9" id="KW-0576">Peroxisome</keyword>
<evidence type="ECO:0000256" key="8">
    <source>
        <dbReference type="ARBA" id="ARBA00023098"/>
    </source>
</evidence>
<dbReference type="GO" id="GO:0005504">
    <property type="term" value="F:fatty acid binding"/>
    <property type="evidence" value="ECO:0007669"/>
    <property type="project" value="TreeGrafter"/>
</dbReference>
<dbReference type="PIRSF" id="PIRSF000168">
    <property type="entry name" value="Acyl-CoA_oxidase"/>
    <property type="match status" value="1"/>
</dbReference>
<dbReference type="InterPro" id="IPR036250">
    <property type="entry name" value="AcylCo_DH-like_C"/>
</dbReference>
<feature type="coiled-coil region" evidence="13">
    <location>
        <begin position="493"/>
        <end position="532"/>
    </location>
</feature>
<keyword evidence="8" id="KW-0443">Lipid metabolism</keyword>
<dbReference type="Pfam" id="PF01756">
    <property type="entry name" value="ACOX"/>
    <property type="match status" value="1"/>
</dbReference>
<dbReference type="AlphaFoldDB" id="A0A5J4YYF4"/>
<comment type="cofactor">
    <cofactor evidence="1">
        <name>FAD</name>
        <dbReference type="ChEBI" id="CHEBI:57692"/>
    </cofactor>
</comment>
<comment type="similarity">
    <text evidence="3 10">Belongs to the acyl-CoA oxidase family.</text>
</comment>
<dbReference type="PANTHER" id="PTHR10909:SF352">
    <property type="entry name" value="ACYL-COENZYME A OXIDASE-LIKE PROTEIN"/>
    <property type="match status" value="1"/>
</dbReference>
<evidence type="ECO:0000256" key="6">
    <source>
        <dbReference type="ARBA" id="ARBA00022832"/>
    </source>
</evidence>
<evidence type="ECO:0000256" key="10">
    <source>
        <dbReference type="PIRNR" id="PIRNR000168"/>
    </source>
</evidence>
<dbReference type="FunFam" id="1.20.140.10:FF:000010">
    <property type="entry name" value="Acyl-coenzyme A oxidase"/>
    <property type="match status" value="1"/>
</dbReference>
<evidence type="ECO:0000313" key="19">
    <source>
        <dbReference type="Proteomes" id="UP000324585"/>
    </source>
</evidence>
<feature type="binding site" evidence="12">
    <location>
        <position position="198"/>
    </location>
    <ligand>
        <name>FAD</name>
        <dbReference type="ChEBI" id="CHEBI:57692"/>
    </ligand>
</feature>
<evidence type="ECO:0000256" key="13">
    <source>
        <dbReference type="SAM" id="Coils"/>
    </source>
</evidence>
<dbReference type="GO" id="GO:0071949">
    <property type="term" value="F:FAD binding"/>
    <property type="evidence" value="ECO:0007669"/>
    <property type="project" value="InterPro"/>
</dbReference>
<evidence type="ECO:0000313" key="18">
    <source>
        <dbReference type="EMBL" id="KAA8496155.1"/>
    </source>
</evidence>
<dbReference type="Pfam" id="PF14749">
    <property type="entry name" value="Acyl-CoA_ox_N"/>
    <property type="match status" value="1"/>
</dbReference>
<feature type="binding site" evidence="12">
    <location>
        <position position="159"/>
    </location>
    <ligand>
        <name>FAD</name>
        <dbReference type="ChEBI" id="CHEBI:57692"/>
    </ligand>
</feature>
<dbReference type="PANTHER" id="PTHR10909">
    <property type="entry name" value="ELECTRON TRANSPORT OXIDOREDUCTASE"/>
    <property type="match status" value="1"/>
</dbReference>
<keyword evidence="4 10" id="KW-0285">Flavoprotein</keyword>
<dbReference type="EMBL" id="VRMN01000003">
    <property type="protein sequence ID" value="KAA8496155.1"/>
    <property type="molecule type" value="Genomic_DNA"/>
</dbReference>
<dbReference type="InterPro" id="IPR006091">
    <property type="entry name" value="Acyl-CoA_Oxase/DH_mid-dom"/>
</dbReference>
<evidence type="ECO:0000256" key="12">
    <source>
        <dbReference type="PIRSR" id="PIRSR000168-2"/>
    </source>
</evidence>
<sequence>MGIEADVAHAGAAAAAPKKAWDTRVMFRELMMHDVELREYVLNHVFGEELFKLAPQYGMTVRQERDLTMARWARMRELKVYDNVLAVGVDDPSGRRAAVQKYDCLSECVGLLDHSLEIKTGVHYGLFGSTIARLGSKHQRELYLPKVQTCEMLGCFALTELGHGSNARGIETTATYAPETDSIVLHTPTETAQKYWIGGAAEDACWTTAMAQLYVNGECHGVHAFIVRLRNDTDKQLCPGVWIEDCGHKCGLNGVDNGRIWFDNVHIPRSQMLSGVASIDDSGKYQSAIKNPDQRFAVQLGALSGGRISIAVNSTRNAALALTTAIRYAHSRRAFGPDGAAEVALMHYRSHQQRLLPYLARTYAMSFAVNELKRMWWDNCQLLGTPVSKDVHFVSSLFKALMTWNMRDSMQECRESCGGQGYASINRIGPVKNDRDVMMTFEGDNSVLLQRAGKMVMDDYARTVKSRKRSGCFKWLSEEFDTKVNSPARRTGSEDLSQDEQDLERLLETALHRRLYALLESLAQEVPKLQRELAGDAFEVANMISSDASELGYAFAELLIWQWFRRDVARISNAYPDMARVLQMLSSLYALDTVDRSPSFLRLSCISQAEASVVRHAKRRRCAELAPHSMDLVNSFGIPDHLLGPIAGDWELQNRRSKL</sequence>
<dbReference type="Gene3D" id="1.10.540.10">
    <property type="entry name" value="Acyl-CoA dehydrogenase/oxidase, N-terminal domain"/>
    <property type="match status" value="1"/>
</dbReference>
<protein>
    <recommendedName>
        <fullName evidence="10">Acyl-coenzyme A oxidase</fullName>
    </recommendedName>
</protein>
<reference evidence="19" key="1">
    <citation type="journal article" date="2019" name="Nat. Commun.">
        <title>Expansion of phycobilisome linker gene families in mesophilic red algae.</title>
        <authorList>
            <person name="Lee J."/>
            <person name="Kim D."/>
            <person name="Bhattacharya D."/>
            <person name="Yoon H.S."/>
        </authorList>
    </citation>
    <scope>NUCLEOTIDE SEQUENCE [LARGE SCALE GENOMIC DNA]</scope>
    <source>
        <strain evidence="19">CCMP 1328</strain>
    </source>
</reference>
<gene>
    <name evidence="18" type="ORF">FVE85_2310</name>
</gene>
<dbReference type="InterPro" id="IPR012258">
    <property type="entry name" value="Acyl-CoA_oxidase"/>
</dbReference>
<dbReference type="InterPro" id="IPR029320">
    <property type="entry name" value="Acyl-CoA_ox_N"/>
</dbReference>
<keyword evidence="19" id="KW-1185">Reference proteome</keyword>
<dbReference type="InterPro" id="IPR046373">
    <property type="entry name" value="Acyl-CoA_Oxase/DH_mid-dom_sf"/>
</dbReference>
<name>A0A5J4YYF4_PORPP</name>
<dbReference type="InterPro" id="IPR009100">
    <property type="entry name" value="AcylCoA_DH/oxidase_NM_dom_sf"/>
</dbReference>
<evidence type="ECO:0000259" key="14">
    <source>
        <dbReference type="Pfam" id="PF01756"/>
    </source>
</evidence>
<comment type="subcellular location">
    <subcellularLocation>
        <location evidence="2">Peroxisome</location>
    </subcellularLocation>
</comment>
<feature type="domain" description="Acyl-coenzyme A oxidase N-terminal" evidence="16">
    <location>
        <begin position="35"/>
        <end position="152"/>
    </location>
</feature>
<dbReference type="Gene3D" id="2.40.110.10">
    <property type="entry name" value="Butyryl-CoA Dehydrogenase, subunit A, domain 2"/>
    <property type="match status" value="1"/>
</dbReference>
<accession>A0A5J4YYF4</accession>
<feature type="domain" description="Acyl-CoA oxidase C-alpha1" evidence="17">
    <location>
        <begin position="301"/>
        <end position="457"/>
    </location>
</feature>
<comment type="caution">
    <text evidence="18">The sequence shown here is derived from an EMBL/GenBank/DDBJ whole genome shotgun (WGS) entry which is preliminary data.</text>
</comment>
<evidence type="ECO:0000256" key="5">
    <source>
        <dbReference type="ARBA" id="ARBA00022827"/>
    </source>
</evidence>
<dbReference type="InterPro" id="IPR002655">
    <property type="entry name" value="Acyl-CoA_oxidase_C"/>
</dbReference>